<feature type="compositionally biased region" description="Polar residues" evidence="1">
    <location>
        <begin position="31"/>
        <end position="45"/>
    </location>
</feature>
<accession>A0A1R1XYL0</accession>
<evidence type="ECO:0000313" key="3">
    <source>
        <dbReference type="Proteomes" id="UP000187283"/>
    </source>
</evidence>
<dbReference type="Proteomes" id="UP000187283">
    <property type="component" value="Unassembled WGS sequence"/>
</dbReference>
<name>A0A1R1XYL0_9FUNG</name>
<feature type="region of interest" description="Disordered" evidence="1">
    <location>
        <begin position="333"/>
        <end position="356"/>
    </location>
</feature>
<dbReference type="STRING" id="133412.A0A1R1XYL0"/>
<evidence type="ECO:0000313" key="2">
    <source>
        <dbReference type="EMBL" id="OMJ19698.1"/>
    </source>
</evidence>
<proteinExistence type="predicted"/>
<comment type="caution">
    <text evidence="2">The sequence shown here is derived from an EMBL/GenBank/DDBJ whole genome shotgun (WGS) entry which is preliminary data.</text>
</comment>
<protein>
    <submittedName>
        <fullName evidence="2">Uncharacterized protein</fullName>
    </submittedName>
</protein>
<dbReference type="AlphaFoldDB" id="A0A1R1XYL0"/>
<evidence type="ECO:0000256" key="1">
    <source>
        <dbReference type="SAM" id="MobiDB-lite"/>
    </source>
</evidence>
<reference evidence="2 3" key="1">
    <citation type="submission" date="2017-01" db="EMBL/GenBank/DDBJ databases">
        <authorList>
            <person name="Mah S.A."/>
            <person name="Swanson W.J."/>
            <person name="Moy G.W."/>
            <person name="Vacquier V.D."/>
        </authorList>
    </citation>
    <scope>NUCLEOTIDE SEQUENCE [LARGE SCALE GENOMIC DNA]</scope>
    <source>
        <strain evidence="2 3">GSMNP</strain>
    </source>
</reference>
<gene>
    <name evidence="2" type="ORF">AYI70_g4561</name>
</gene>
<dbReference type="EMBL" id="LSSN01001424">
    <property type="protein sequence ID" value="OMJ19698.1"/>
    <property type="molecule type" value="Genomic_DNA"/>
</dbReference>
<sequence length="356" mass="39373">MQELSALRMERMFISVPLLEIRAITEHVGIQQESPHSSGMSQSEGDPNIGIPRQSFDPGRDKGSMRNQHVLNLLQNLGALIKGQLREVLNNTISVNHTSRNGDQHQINITQGAFDQDQGSPTRGQIATECWPNDIEMPRELYWEGLIDSAVNIEVMDIDGNPEEASNPEPAVLEETTGVMERAVILARNIRAINLYRLQRHSIGNCFGSPLLLWSFEHTTEQDAHQYKGATGDTLCSKAQEACGSVCVLPEQEAGSVLQLFLRPKFIGTECTSLKIFRAQQPLLLSALESDIPSYSESSPRTNHNDAGFTNVEVSNLVPRSEGIFNISADRTSSKDFSPLPQKRKISSLGKQALEL</sequence>
<organism evidence="2 3">
    <name type="scientific">Smittium culicis</name>
    <dbReference type="NCBI Taxonomy" id="133412"/>
    <lineage>
        <taxon>Eukaryota</taxon>
        <taxon>Fungi</taxon>
        <taxon>Fungi incertae sedis</taxon>
        <taxon>Zoopagomycota</taxon>
        <taxon>Kickxellomycotina</taxon>
        <taxon>Harpellomycetes</taxon>
        <taxon>Harpellales</taxon>
        <taxon>Legeriomycetaceae</taxon>
        <taxon>Smittium</taxon>
    </lineage>
</organism>
<feature type="region of interest" description="Disordered" evidence="1">
    <location>
        <begin position="30"/>
        <end position="64"/>
    </location>
</feature>
<keyword evidence="3" id="KW-1185">Reference proteome</keyword>